<name>E1ZMW2_CHLVA</name>
<proteinExistence type="inferred from homology"/>
<dbReference type="PRINTS" id="PR00156">
    <property type="entry name" value="COPPERBLUE"/>
</dbReference>
<dbReference type="InterPro" id="IPR028871">
    <property type="entry name" value="BlueCu_1_BS"/>
</dbReference>
<dbReference type="OrthoDB" id="197281at2759"/>
<dbReference type="Proteomes" id="UP000008141">
    <property type="component" value="Unassembled WGS sequence"/>
</dbReference>
<keyword evidence="6 9" id="KW-0186">Copper</keyword>
<evidence type="ECO:0000256" key="10">
    <source>
        <dbReference type="RuleBase" id="RU363020"/>
    </source>
</evidence>
<dbReference type="EMBL" id="GL433854">
    <property type="protein sequence ID" value="EFN52760.1"/>
    <property type="molecule type" value="Genomic_DNA"/>
</dbReference>
<feature type="binding site" evidence="9">
    <location>
        <position position="33"/>
    </location>
    <ligand>
        <name>Cu cation</name>
        <dbReference type="ChEBI" id="CHEBI:23378"/>
    </ligand>
</feature>
<keyword evidence="8 10" id="KW-0472">Membrane</keyword>
<dbReference type="GO" id="GO:0009543">
    <property type="term" value="C:chloroplast thylakoid lumen"/>
    <property type="evidence" value="ECO:0007669"/>
    <property type="project" value="TreeGrafter"/>
</dbReference>
<dbReference type="GO" id="GO:0009535">
    <property type="term" value="C:chloroplast thylakoid membrane"/>
    <property type="evidence" value="ECO:0007669"/>
    <property type="project" value="UniProtKB-SubCell"/>
</dbReference>
<comment type="cofactor">
    <cofactor evidence="9">
        <name>Cu(2+)</name>
        <dbReference type="ChEBI" id="CHEBI:29036"/>
    </cofactor>
    <text evidence="9">The crystal structure with reduced Cu(1+) has also been determined.</text>
</comment>
<dbReference type="InterPro" id="IPR002387">
    <property type="entry name" value="Plastocyanin"/>
</dbReference>
<keyword evidence="5 10" id="KW-0249">Electron transport</keyword>
<evidence type="ECO:0000256" key="5">
    <source>
        <dbReference type="ARBA" id="ARBA00022982"/>
    </source>
</evidence>
<dbReference type="PRINTS" id="PR00157">
    <property type="entry name" value="PLASTOCYANIN"/>
</dbReference>
<feature type="binding site" evidence="9">
    <location>
        <position position="86"/>
    </location>
    <ligand>
        <name>Cu cation</name>
        <dbReference type="ChEBI" id="CHEBI:23378"/>
    </ligand>
</feature>
<evidence type="ECO:0000256" key="1">
    <source>
        <dbReference type="ARBA" id="ARBA00004622"/>
    </source>
</evidence>
<evidence type="ECO:0000256" key="2">
    <source>
        <dbReference type="ARBA" id="ARBA00005338"/>
    </source>
</evidence>
<comment type="function">
    <text evidence="10">Participates in electron transfer between P700 and the cytochrome b6-f complex in photosystem I.</text>
</comment>
<evidence type="ECO:0000256" key="9">
    <source>
        <dbReference type="PIRSR" id="PIRSR602387-1"/>
    </source>
</evidence>
<dbReference type="KEGG" id="cvr:CHLNCDRAFT_48299"/>
<feature type="binding site" evidence="9">
    <location>
        <position position="78"/>
    </location>
    <ligand>
        <name>Cu cation</name>
        <dbReference type="ChEBI" id="CHEBI:23378"/>
    </ligand>
</feature>
<keyword evidence="13" id="KW-1185">Reference proteome</keyword>
<feature type="binding site" evidence="9">
    <location>
        <position position="81"/>
    </location>
    <ligand>
        <name>Cu cation</name>
        <dbReference type="ChEBI" id="CHEBI:23378"/>
    </ligand>
</feature>
<dbReference type="GeneID" id="17352340"/>
<evidence type="ECO:0000313" key="13">
    <source>
        <dbReference type="Proteomes" id="UP000008141"/>
    </source>
</evidence>
<dbReference type="PANTHER" id="PTHR34192">
    <property type="entry name" value="PLASTOCYANIN MAJOR ISOFORM, CHLOROPLASTIC-RELATED"/>
    <property type="match status" value="1"/>
</dbReference>
<evidence type="ECO:0000256" key="3">
    <source>
        <dbReference type="ARBA" id="ARBA00022448"/>
    </source>
</evidence>
<keyword evidence="3 10" id="KW-0813">Transport</keyword>
<organism evidence="13">
    <name type="scientific">Chlorella variabilis</name>
    <name type="common">Green alga</name>
    <dbReference type="NCBI Taxonomy" id="554065"/>
    <lineage>
        <taxon>Eukaryota</taxon>
        <taxon>Viridiplantae</taxon>
        <taxon>Chlorophyta</taxon>
        <taxon>core chlorophytes</taxon>
        <taxon>Trebouxiophyceae</taxon>
        <taxon>Chlorellales</taxon>
        <taxon>Chlorellaceae</taxon>
        <taxon>Chlorella clade</taxon>
        <taxon>Chlorella</taxon>
    </lineage>
</organism>
<dbReference type="Pfam" id="PF00127">
    <property type="entry name" value="Copper-bind"/>
    <property type="match status" value="1"/>
</dbReference>
<dbReference type="InterPro" id="IPR001235">
    <property type="entry name" value="Copper_blue_Plastocyanin"/>
</dbReference>
<reference evidence="12 13" key="1">
    <citation type="journal article" date="2010" name="Plant Cell">
        <title>The Chlorella variabilis NC64A genome reveals adaptation to photosymbiosis, coevolution with viruses, and cryptic sex.</title>
        <authorList>
            <person name="Blanc G."/>
            <person name="Duncan G."/>
            <person name="Agarkova I."/>
            <person name="Borodovsky M."/>
            <person name="Gurnon J."/>
            <person name="Kuo A."/>
            <person name="Lindquist E."/>
            <person name="Lucas S."/>
            <person name="Pangilinan J."/>
            <person name="Polle J."/>
            <person name="Salamov A."/>
            <person name="Terry A."/>
            <person name="Yamada T."/>
            <person name="Dunigan D.D."/>
            <person name="Grigoriev I.V."/>
            <person name="Claverie J.M."/>
            <person name="Van Etten J.L."/>
        </authorList>
    </citation>
    <scope>NUCLEOTIDE SEQUENCE [LARGE SCALE GENOMIC DNA]</scope>
    <source>
        <strain evidence="12 13">NC64A</strain>
    </source>
</reference>
<dbReference type="InterPro" id="IPR008972">
    <property type="entry name" value="Cupredoxin"/>
</dbReference>
<dbReference type="OMA" id="HKSANMA"/>
<dbReference type="PANTHER" id="PTHR34192:SF10">
    <property type="entry name" value="PLASTOCYANIN MAJOR ISOFORM, CHLOROPLASTIC-RELATED"/>
    <property type="match status" value="1"/>
</dbReference>
<evidence type="ECO:0000256" key="7">
    <source>
        <dbReference type="ARBA" id="ARBA00023078"/>
    </source>
</evidence>
<feature type="domain" description="Blue (type 1) copper" evidence="11">
    <location>
        <begin position="2"/>
        <end position="93"/>
    </location>
</feature>
<dbReference type="InParanoid" id="E1ZMW2"/>
<dbReference type="SUPFAM" id="SSF49503">
    <property type="entry name" value="Cupredoxins"/>
    <property type="match status" value="1"/>
</dbReference>
<dbReference type="STRING" id="554065.E1ZMW2"/>
<dbReference type="CDD" id="cd04219">
    <property type="entry name" value="Plastocyanin"/>
    <property type="match status" value="1"/>
</dbReference>
<comment type="subcellular location">
    <subcellularLocation>
        <location evidence="1 10">Plastid</location>
        <location evidence="1 10">Chloroplast thylakoid membrane</location>
        <topology evidence="1 10">Peripheral membrane protein</topology>
        <orientation evidence="1 10">Lumenal side</orientation>
    </subcellularLocation>
</comment>
<dbReference type="FunCoup" id="E1ZMW2">
    <property type="interactions" value="662"/>
</dbReference>
<evidence type="ECO:0000259" key="11">
    <source>
        <dbReference type="Pfam" id="PF00127"/>
    </source>
</evidence>
<dbReference type="NCBIfam" id="TIGR02656">
    <property type="entry name" value="cyanin_plasto"/>
    <property type="match status" value="1"/>
</dbReference>
<comment type="similarity">
    <text evidence="2 10">Belongs to the plastocyanin family.</text>
</comment>
<gene>
    <name evidence="12" type="ORF">CHLNCDRAFT_48299</name>
</gene>
<evidence type="ECO:0000256" key="6">
    <source>
        <dbReference type="ARBA" id="ARBA00023008"/>
    </source>
</evidence>
<dbReference type="InterPro" id="IPR000923">
    <property type="entry name" value="BlueCu_1"/>
</dbReference>
<dbReference type="Gene3D" id="2.60.40.420">
    <property type="entry name" value="Cupredoxins - blue copper proteins"/>
    <property type="match status" value="1"/>
</dbReference>
<keyword evidence="7 10" id="KW-0793">Thylakoid</keyword>
<accession>E1ZMW2</accession>
<dbReference type="GO" id="GO:0009055">
    <property type="term" value="F:electron transfer activity"/>
    <property type="evidence" value="ECO:0007669"/>
    <property type="project" value="UniProtKB-UniRule"/>
</dbReference>
<dbReference type="eggNOG" id="ENOG502RXIY">
    <property type="taxonomic scope" value="Eukaryota"/>
</dbReference>
<dbReference type="PROSITE" id="PS00196">
    <property type="entry name" value="COPPER_BLUE"/>
    <property type="match status" value="1"/>
</dbReference>
<evidence type="ECO:0000256" key="4">
    <source>
        <dbReference type="ARBA" id="ARBA00022723"/>
    </source>
</evidence>
<evidence type="ECO:0000313" key="12">
    <source>
        <dbReference type="EMBL" id="EFN52760.1"/>
    </source>
</evidence>
<evidence type="ECO:0000256" key="8">
    <source>
        <dbReference type="ARBA" id="ARBA00023136"/>
    </source>
</evidence>
<dbReference type="RefSeq" id="XP_005844862.1">
    <property type="nucleotide sequence ID" value="XM_005844800.1"/>
</dbReference>
<dbReference type="GO" id="GO:0005507">
    <property type="term" value="F:copper ion binding"/>
    <property type="evidence" value="ECO:0007669"/>
    <property type="project" value="UniProtKB-UniRule"/>
</dbReference>
<sequence>MGADNGALVFDPSSVTIAKGESVTFVNNAGFPHNVVFDEDEVPSGVNADAISHEDYFNAPGETYSVKLDTAGAYSFYCEPHQGAGMTGKITVN</sequence>
<keyword evidence="4 9" id="KW-0479">Metal-binding</keyword>
<dbReference type="AlphaFoldDB" id="E1ZMW2"/>
<protein>
    <recommendedName>
        <fullName evidence="10">Plastocyanin</fullName>
    </recommendedName>
</protein>